<evidence type="ECO:0000313" key="2">
    <source>
        <dbReference type="EMBL" id="MBU3875833.1"/>
    </source>
</evidence>
<keyword evidence="1" id="KW-0472">Membrane</keyword>
<dbReference type="InterPro" id="IPR021354">
    <property type="entry name" value="DUF2975"/>
</dbReference>
<reference evidence="2 3" key="1">
    <citation type="submission" date="2021-06" db="EMBL/GenBank/DDBJ databases">
        <title>Faecalicatena sp. nov. isolated from porcine feces.</title>
        <authorList>
            <person name="Oh B.S."/>
            <person name="Lee J.H."/>
        </authorList>
    </citation>
    <scope>NUCLEOTIDE SEQUENCE [LARGE SCALE GENOMIC DNA]</scope>
    <source>
        <strain evidence="2 3">AGMB00832</strain>
    </source>
</reference>
<feature type="transmembrane region" description="Helical" evidence="1">
    <location>
        <begin position="175"/>
        <end position="196"/>
    </location>
</feature>
<sequence>MNEAISPSPKVSKRLIATKIFSYFFLITTIFHAFTGIGNILFYLTSSESAIKIATTDFGRLYVDGYFGYIRMPLESLSITTADFPIENPKLFAVSLTLLIFITSKLPILFIVIQACRLLREITSSYTPFTEKTTRLIRSVGTIMLLKGLLGTFILQMGINLINFHRRWFNNPFDFTWIVIGLFVLVLADVFSKGYVLQQESDETL</sequence>
<feature type="transmembrane region" description="Helical" evidence="1">
    <location>
        <begin position="136"/>
        <end position="155"/>
    </location>
</feature>
<accession>A0ABS6D2L0</accession>
<comment type="caution">
    <text evidence="2">The sequence shown here is derived from an EMBL/GenBank/DDBJ whole genome shotgun (WGS) entry which is preliminary data.</text>
</comment>
<name>A0ABS6D2L0_9FIRM</name>
<proteinExistence type="predicted"/>
<dbReference type="Pfam" id="PF11188">
    <property type="entry name" value="DUF2975"/>
    <property type="match status" value="1"/>
</dbReference>
<evidence type="ECO:0000256" key="1">
    <source>
        <dbReference type="SAM" id="Phobius"/>
    </source>
</evidence>
<dbReference type="RefSeq" id="WP_168866574.1">
    <property type="nucleotide sequence ID" value="NZ_JABACJ020000006.1"/>
</dbReference>
<gene>
    <name evidence="2" type="ORF">HGO97_008410</name>
</gene>
<keyword evidence="1" id="KW-0812">Transmembrane</keyword>
<feature type="transmembrane region" description="Helical" evidence="1">
    <location>
        <begin position="91"/>
        <end position="115"/>
    </location>
</feature>
<feature type="transmembrane region" description="Helical" evidence="1">
    <location>
        <begin position="20"/>
        <end position="44"/>
    </location>
</feature>
<protein>
    <submittedName>
        <fullName evidence="2">DUF2975 domain-containing protein</fullName>
    </submittedName>
</protein>
<keyword evidence="3" id="KW-1185">Reference proteome</keyword>
<evidence type="ECO:0000313" key="3">
    <source>
        <dbReference type="Proteomes" id="UP000723714"/>
    </source>
</evidence>
<organism evidence="2 3">
    <name type="scientific">Faecalicatena faecalis</name>
    <dbReference type="NCBI Taxonomy" id="2726362"/>
    <lineage>
        <taxon>Bacteria</taxon>
        <taxon>Bacillati</taxon>
        <taxon>Bacillota</taxon>
        <taxon>Clostridia</taxon>
        <taxon>Lachnospirales</taxon>
        <taxon>Lachnospiraceae</taxon>
        <taxon>Faecalicatena</taxon>
    </lineage>
</organism>
<dbReference type="EMBL" id="JABACJ020000006">
    <property type="protein sequence ID" value="MBU3875833.1"/>
    <property type="molecule type" value="Genomic_DNA"/>
</dbReference>
<keyword evidence="1" id="KW-1133">Transmembrane helix</keyword>
<dbReference type="Proteomes" id="UP000723714">
    <property type="component" value="Unassembled WGS sequence"/>
</dbReference>